<dbReference type="PROSITE" id="PS51257">
    <property type="entry name" value="PROKAR_LIPOPROTEIN"/>
    <property type="match status" value="1"/>
</dbReference>
<sequence>MKKKIIYLLTFACIFFSCANYEEAYLKQLKLLENGIIDYELKRTEAVNLPDTTLKKKIQNFYTTIRDSENTVESCRATEPINLKKASAEDRAYWSKTFAFRCIQEIRTIERDNDFKVKYVDKQVELLYNIQFEKKTVSLYLRFASYFDPNREYQEDPLEYKYDSEQADLAADQHFQKLVAYLKN</sequence>
<dbReference type="EMBL" id="AHOQ02000048">
    <property type="protein sequence ID" value="EMO43783.1"/>
    <property type="molecule type" value="Genomic_DNA"/>
</dbReference>
<reference evidence="2 3" key="1">
    <citation type="submission" date="2013-01" db="EMBL/GenBank/DDBJ databases">
        <authorList>
            <person name="Harkins D.M."/>
            <person name="Durkin A.S."/>
            <person name="Brinkac L.M."/>
            <person name="Haft D.H."/>
            <person name="Selengut J.D."/>
            <person name="Sanka R."/>
            <person name="DePew J."/>
            <person name="Purushe J."/>
            <person name="Matthias M.A."/>
            <person name="Vinetz J.M."/>
            <person name="Sutton G.G."/>
            <person name="Nierman W.C."/>
            <person name="Fouts D.E."/>
        </authorList>
    </citation>
    <scope>NUCLEOTIDE SEQUENCE [LARGE SCALE GENOMIC DNA]</scope>
    <source>
        <strain evidence="2 3">ZUN179</strain>
    </source>
</reference>
<proteinExistence type="predicted"/>
<evidence type="ECO:0000256" key="1">
    <source>
        <dbReference type="SAM" id="SignalP"/>
    </source>
</evidence>
<protein>
    <submittedName>
        <fullName evidence="2">Putative lipoprotein</fullName>
    </submittedName>
</protein>
<keyword evidence="2" id="KW-0449">Lipoprotein</keyword>
<accession>M6V2M0</accession>
<dbReference type="AlphaFoldDB" id="M6V2M0"/>
<comment type="caution">
    <text evidence="2">The sequence shown here is derived from an EMBL/GenBank/DDBJ whole genome shotgun (WGS) entry which is preliminary data.</text>
</comment>
<dbReference type="RefSeq" id="WP_004486514.1">
    <property type="nucleotide sequence ID" value="NZ_AHOQ02000048.1"/>
</dbReference>
<keyword evidence="1" id="KW-0732">Signal</keyword>
<evidence type="ECO:0000313" key="2">
    <source>
        <dbReference type="EMBL" id="EMO43783.1"/>
    </source>
</evidence>
<feature type="chain" id="PRO_5004078454" evidence="1">
    <location>
        <begin position="20"/>
        <end position="184"/>
    </location>
</feature>
<name>M6V2M0_9LEPT</name>
<organism evidence="2 3">
    <name type="scientific">Leptospira santarosai str. ZUN179</name>
    <dbReference type="NCBI Taxonomy" id="1049985"/>
    <lineage>
        <taxon>Bacteria</taxon>
        <taxon>Pseudomonadati</taxon>
        <taxon>Spirochaetota</taxon>
        <taxon>Spirochaetia</taxon>
        <taxon>Leptospirales</taxon>
        <taxon>Leptospiraceae</taxon>
        <taxon>Leptospira</taxon>
    </lineage>
</organism>
<gene>
    <name evidence="2" type="ORF">LEP1GSC187_0527</name>
</gene>
<feature type="signal peptide" evidence="1">
    <location>
        <begin position="1"/>
        <end position="19"/>
    </location>
</feature>
<evidence type="ECO:0000313" key="3">
    <source>
        <dbReference type="Proteomes" id="UP000012160"/>
    </source>
</evidence>
<dbReference type="Proteomes" id="UP000012160">
    <property type="component" value="Unassembled WGS sequence"/>
</dbReference>